<protein>
    <submittedName>
        <fullName evidence="10">Uncharacterized protein</fullName>
    </submittedName>
</protein>
<evidence type="ECO:0000256" key="1">
    <source>
        <dbReference type="ARBA" id="ARBA00004141"/>
    </source>
</evidence>
<dbReference type="PROSITE" id="PS50920">
    <property type="entry name" value="SOLCAR"/>
    <property type="match status" value="2"/>
</dbReference>
<feature type="transmembrane region" description="Helical" evidence="9">
    <location>
        <begin position="37"/>
        <end position="55"/>
    </location>
</feature>
<dbReference type="OrthoDB" id="270584at2759"/>
<dbReference type="InterPro" id="IPR018108">
    <property type="entry name" value="MCP_transmembrane"/>
</dbReference>
<dbReference type="Pfam" id="PF00153">
    <property type="entry name" value="Mito_carr"/>
    <property type="match status" value="2"/>
</dbReference>
<proteinExistence type="inferred from homology"/>
<dbReference type="InterPro" id="IPR002067">
    <property type="entry name" value="MCP"/>
</dbReference>
<dbReference type="PANTHER" id="PTHR24089">
    <property type="entry name" value="SOLUTE CARRIER FAMILY 25"/>
    <property type="match status" value="1"/>
</dbReference>
<dbReference type="InterPro" id="IPR023395">
    <property type="entry name" value="MCP_dom_sf"/>
</dbReference>
<keyword evidence="6 7" id="KW-0472">Membrane</keyword>
<evidence type="ECO:0000313" key="10">
    <source>
        <dbReference type="EMBL" id="CAD7284813.1"/>
    </source>
</evidence>
<dbReference type="Gene3D" id="1.50.40.10">
    <property type="entry name" value="Mitochondrial carrier domain"/>
    <property type="match status" value="1"/>
</dbReference>
<dbReference type="GO" id="GO:0016020">
    <property type="term" value="C:membrane"/>
    <property type="evidence" value="ECO:0007669"/>
    <property type="project" value="UniProtKB-SubCell"/>
</dbReference>
<keyword evidence="5" id="KW-0677">Repeat</keyword>
<evidence type="ECO:0000313" key="11">
    <source>
        <dbReference type="Proteomes" id="UP000678499"/>
    </source>
</evidence>
<dbReference type="GO" id="GO:0055085">
    <property type="term" value="P:transmembrane transport"/>
    <property type="evidence" value="ECO:0007669"/>
    <property type="project" value="InterPro"/>
</dbReference>
<name>A0A7R9C035_9CRUS</name>
<keyword evidence="11" id="KW-1185">Reference proteome</keyword>
<keyword evidence="3 8" id="KW-0813">Transport</keyword>
<evidence type="ECO:0000256" key="6">
    <source>
        <dbReference type="ARBA" id="ARBA00023136"/>
    </source>
</evidence>
<feature type="transmembrane region" description="Helical" evidence="9">
    <location>
        <begin position="75"/>
        <end position="99"/>
    </location>
</feature>
<evidence type="ECO:0000256" key="9">
    <source>
        <dbReference type="SAM" id="Phobius"/>
    </source>
</evidence>
<comment type="similarity">
    <text evidence="2 8">Belongs to the mitochondrial carrier (TC 2.A.29) family.</text>
</comment>
<feature type="repeat" description="Solcar" evidence="7">
    <location>
        <begin position="73"/>
        <end position="164"/>
    </location>
</feature>
<dbReference type="Proteomes" id="UP000678499">
    <property type="component" value="Unassembled WGS sequence"/>
</dbReference>
<feature type="repeat" description="Solcar" evidence="7">
    <location>
        <begin position="1"/>
        <end position="66"/>
    </location>
</feature>
<evidence type="ECO:0000256" key="3">
    <source>
        <dbReference type="ARBA" id="ARBA00022448"/>
    </source>
</evidence>
<dbReference type="PRINTS" id="PR00926">
    <property type="entry name" value="MITOCARRIER"/>
</dbReference>
<reference evidence="10" key="1">
    <citation type="submission" date="2020-11" db="EMBL/GenBank/DDBJ databases">
        <authorList>
            <person name="Tran Van P."/>
        </authorList>
    </citation>
    <scope>NUCLEOTIDE SEQUENCE</scope>
</reference>
<organism evidence="10">
    <name type="scientific">Notodromas monacha</name>
    <dbReference type="NCBI Taxonomy" id="399045"/>
    <lineage>
        <taxon>Eukaryota</taxon>
        <taxon>Metazoa</taxon>
        <taxon>Ecdysozoa</taxon>
        <taxon>Arthropoda</taxon>
        <taxon>Crustacea</taxon>
        <taxon>Oligostraca</taxon>
        <taxon>Ostracoda</taxon>
        <taxon>Podocopa</taxon>
        <taxon>Podocopida</taxon>
        <taxon>Cypridocopina</taxon>
        <taxon>Cypridoidea</taxon>
        <taxon>Cyprididae</taxon>
        <taxon>Notodromas</taxon>
    </lineage>
</organism>
<dbReference type="EMBL" id="CAJPEX010009950">
    <property type="protein sequence ID" value="CAG0924965.1"/>
    <property type="molecule type" value="Genomic_DNA"/>
</dbReference>
<dbReference type="AlphaFoldDB" id="A0A7R9C035"/>
<dbReference type="EMBL" id="OA891987">
    <property type="protein sequence ID" value="CAD7284813.1"/>
    <property type="molecule type" value="Genomic_DNA"/>
</dbReference>
<comment type="subcellular location">
    <subcellularLocation>
        <location evidence="1">Membrane</location>
        <topology evidence="1">Multi-pass membrane protein</topology>
    </subcellularLocation>
</comment>
<sequence length="170" mass="18731">MSVFQVLKTRLALSKTGQYRGMFDAALKIRQKEGYRSFYRGFAPNLIGIIPYAGIELGIYETLKTRISQTKEPGILVTLSCATVGSIMGQLCAYPLALVRTKLQAQAIRSDAAEHRPSGMIHVFQTILRTEGWTGLYRGLAPNFLKVLPAVAISYVVYEESRVALGLTTA</sequence>
<evidence type="ECO:0000256" key="5">
    <source>
        <dbReference type="ARBA" id="ARBA00022737"/>
    </source>
</evidence>
<keyword evidence="4 7" id="KW-0812">Transmembrane</keyword>
<evidence type="ECO:0000256" key="4">
    <source>
        <dbReference type="ARBA" id="ARBA00022692"/>
    </source>
</evidence>
<gene>
    <name evidence="10" type="ORF">NMOB1V02_LOCUS12417</name>
</gene>
<evidence type="ECO:0000256" key="2">
    <source>
        <dbReference type="ARBA" id="ARBA00006375"/>
    </source>
</evidence>
<dbReference type="SUPFAM" id="SSF103506">
    <property type="entry name" value="Mitochondrial carrier"/>
    <property type="match status" value="1"/>
</dbReference>
<evidence type="ECO:0000256" key="8">
    <source>
        <dbReference type="RuleBase" id="RU000488"/>
    </source>
</evidence>
<accession>A0A7R9C035</accession>
<keyword evidence="9" id="KW-1133">Transmembrane helix</keyword>
<evidence type="ECO:0000256" key="7">
    <source>
        <dbReference type="PROSITE-ProRule" id="PRU00282"/>
    </source>
</evidence>